<name>A0A5B2VC28_9HYPH</name>
<gene>
    <name evidence="1" type="ORF">F0L46_17615</name>
</gene>
<dbReference type="EMBL" id="VUOA01000032">
    <property type="protein sequence ID" value="KAA2235859.1"/>
    <property type="molecule type" value="Genomic_DNA"/>
</dbReference>
<accession>A0A5B2VC28</accession>
<comment type="caution">
    <text evidence="1">The sequence shown here is derived from an EMBL/GenBank/DDBJ whole genome shotgun (WGS) entry which is preliminary data.</text>
</comment>
<reference evidence="1 2" key="1">
    <citation type="submission" date="2019-09" db="EMBL/GenBank/DDBJ databases">
        <title>Salinarimonas rosea gen. nov., sp. nov., a new member of the a-2 subgroup of the Proteobacteria.</title>
        <authorList>
            <person name="Liu J."/>
        </authorList>
    </citation>
    <scope>NUCLEOTIDE SEQUENCE [LARGE SCALE GENOMIC DNA]</scope>
    <source>
        <strain evidence="1 2">BN140002</strain>
    </source>
</reference>
<dbReference type="OrthoDB" id="1550686at2"/>
<evidence type="ECO:0000313" key="1">
    <source>
        <dbReference type="EMBL" id="KAA2235859.1"/>
    </source>
</evidence>
<proteinExistence type="predicted"/>
<keyword evidence="2" id="KW-1185">Reference proteome</keyword>
<sequence>MDEIEDHTNEHDHPMPREPEEIDVHELDQALRGLTLLGDDHYLGMQATNVALVDSFIMPMESEARAYRSADEGIDVGHAMLLNALSQQWLFAVYELLRTWRERVKDVLKWKVNGGLELKAATLEKSKPSELNLGRSAFARALRRIIADPAITNRIEDDLARTHVLFRQLEFLRVALAKHEISGRPKLFARAPGYARIDIWTGSMSYELSNDFAILDEVTRRSFGDGLRALGTDRTVPTKETLASYDAFMAMRPGDLSGHEPPARPSTSEK</sequence>
<dbReference type="Proteomes" id="UP000323142">
    <property type="component" value="Unassembled WGS sequence"/>
</dbReference>
<dbReference type="RefSeq" id="WP_149819937.1">
    <property type="nucleotide sequence ID" value="NZ_VUOA01000032.1"/>
</dbReference>
<evidence type="ECO:0000313" key="2">
    <source>
        <dbReference type="Proteomes" id="UP000323142"/>
    </source>
</evidence>
<dbReference type="AlphaFoldDB" id="A0A5B2VC28"/>
<protein>
    <submittedName>
        <fullName evidence="1">Uncharacterized protein</fullName>
    </submittedName>
</protein>
<reference evidence="1 2" key="2">
    <citation type="submission" date="2019-09" db="EMBL/GenBank/DDBJ databases">
        <authorList>
            <person name="Jin C."/>
        </authorList>
    </citation>
    <scope>NUCLEOTIDE SEQUENCE [LARGE SCALE GENOMIC DNA]</scope>
    <source>
        <strain evidence="1 2">BN140002</strain>
    </source>
</reference>
<organism evidence="1 2">
    <name type="scientific">Salinarimonas soli</name>
    <dbReference type="NCBI Taxonomy" id="1638099"/>
    <lineage>
        <taxon>Bacteria</taxon>
        <taxon>Pseudomonadati</taxon>
        <taxon>Pseudomonadota</taxon>
        <taxon>Alphaproteobacteria</taxon>
        <taxon>Hyphomicrobiales</taxon>
        <taxon>Salinarimonadaceae</taxon>
        <taxon>Salinarimonas</taxon>
    </lineage>
</organism>